<sequence>MNADARPFIGSEALLDGRLRRHQLRSRFRAIFPDIYVRRDQPLTARDRAVAAWLWSHREGVLGGLTAAAWHGSKWVDEHLPVELIWSNARPPRGVRTYDMRLRPEEFGIVESVPVTTPQRTAFDIGRRKPLQIAIARLDALMQATGVKVHDVAEIADQHRGARGLRQLETALELVDAGSQSPKETWLRLLLIRAGLPRPTTQIPVMSADGAHMYYLDMGWEDLMVGVEYDGEQHRLDRWQYRKDIRRREALDRLGWIIIRVIAADRPSDIIGRVRDAVQFRASSLR</sequence>
<dbReference type="InterPro" id="IPR011335">
    <property type="entry name" value="Restrct_endonuc-II-like"/>
</dbReference>
<dbReference type="SUPFAM" id="SSF52980">
    <property type="entry name" value="Restriction endonuclease-like"/>
    <property type="match status" value="1"/>
</dbReference>
<accession>A0A1X1UER3</accession>
<name>A0A1X1UER3_MYCFL</name>
<dbReference type="RefSeq" id="WP_085221102.1">
    <property type="nucleotide sequence ID" value="NZ_AP022576.1"/>
</dbReference>
<proteinExistence type="predicted"/>
<protein>
    <recommendedName>
        <fullName evidence="3">DUF559 domain-containing protein</fullName>
    </recommendedName>
</protein>
<evidence type="ECO:0008006" key="3">
    <source>
        <dbReference type="Google" id="ProtNLM"/>
    </source>
</evidence>
<dbReference type="STRING" id="292462.AWC05_15915"/>
<keyword evidence="2" id="KW-1185">Reference proteome</keyword>
<dbReference type="Proteomes" id="UP000193010">
    <property type="component" value="Unassembled WGS sequence"/>
</dbReference>
<organism evidence="1 2">
    <name type="scientific">Mycobacterium florentinum</name>
    <dbReference type="NCBI Taxonomy" id="292462"/>
    <lineage>
        <taxon>Bacteria</taxon>
        <taxon>Bacillati</taxon>
        <taxon>Actinomycetota</taxon>
        <taxon>Actinomycetes</taxon>
        <taxon>Mycobacteriales</taxon>
        <taxon>Mycobacteriaceae</taxon>
        <taxon>Mycobacterium</taxon>
        <taxon>Mycobacterium simiae complex</taxon>
    </lineage>
</organism>
<dbReference type="AlphaFoldDB" id="A0A1X1UER3"/>
<gene>
    <name evidence="1" type="ORF">AWC05_15915</name>
</gene>
<reference evidence="1 2" key="1">
    <citation type="submission" date="2016-01" db="EMBL/GenBank/DDBJ databases">
        <title>The new phylogeny of the genus Mycobacterium.</title>
        <authorList>
            <person name="Tarcisio F."/>
            <person name="Conor M."/>
            <person name="Antonella G."/>
            <person name="Elisabetta G."/>
            <person name="Giulia F.S."/>
            <person name="Sara T."/>
            <person name="Anna F."/>
            <person name="Clotilde B."/>
            <person name="Roberto B."/>
            <person name="Veronica D.S."/>
            <person name="Fabio R."/>
            <person name="Monica P."/>
            <person name="Olivier J."/>
            <person name="Enrico T."/>
            <person name="Nicola S."/>
        </authorList>
    </citation>
    <scope>NUCLEOTIDE SEQUENCE [LARGE SCALE GENOMIC DNA]</scope>
    <source>
        <strain evidence="1 2">DSM 44852</strain>
    </source>
</reference>
<dbReference type="Gene3D" id="3.40.960.10">
    <property type="entry name" value="VSR Endonuclease"/>
    <property type="match status" value="1"/>
</dbReference>
<dbReference type="EMBL" id="LQOV01000007">
    <property type="protein sequence ID" value="ORV55307.1"/>
    <property type="molecule type" value="Genomic_DNA"/>
</dbReference>
<comment type="caution">
    <text evidence="1">The sequence shown here is derived from an EMBL/GenBank/DDBJ whole genome shotgun (WGS) entry which is preliminary data.</text>
</comment>
<evidence type="ECO:0000313" key="2">
    <source>
        <dbReference type="Proteomes" id="UP000193010"/>
    </source>
</evidence>
<dbReference type="OrthoDB" id="4390288at2"/>
<evidence type="ECO:0000313" key="1">
    <source>
        <dbReference type="EMBL" id="ORV55307.1"/>
    </source>
</evidence>